<keyword evidence="7 10" id="KW-1133">Transmembrane helix</keyword>
<dbReference type="PANTHER" id="PTHR10778">
    <property type="entry name" value="SOLUTE CARRIER FAMILY 35 MEMBER B"/>
    <property type="match status" value="1"/>
</dbReference>
<keyword evidence="4" id="KW-0762">Sugar transport</keyword>
<dbReference type="GO" id="GO:0000139">
    <property type="term" value="C:Golgi membrane"/>
    <property type="evidence" value="ECO:0007669"/>
    <property type="project" value="TreeGrafter"/>
</dbReference>
<dbReference type="GO" id="GO:0005460">
    <property type="term" value="F:UDP-glucose transmembrane transporter activity"/>
    <property type="evidence" value="ECO:0007669"/>
    <property type="project" value="TreeGrafter"/>
</dbReference>
<comment type="similarity">
    <text evidence="2">Belongs to the nucleotide-sugar transporter family. SLC35B subfamily.</text>
</comment>
<gene>
    <name evidence="11" type="primary">hut1_1</name>
    <name evidence="12" type="ORF">BFW01_g330</name>
    <name evidence="11" type="ORF">DBV05_g9501</name>
</gene>
<reference evidence="11 13" key="3">
    <citation type="journal article" date="2019" name="Sci. Rep.">
        <title>A multi-omics analysis of the grapevine pathogen Lasiodiplodia theobromae reveals that temperature affects the expression of virulence- and pathogenicity-related genes.</title>
        <authorList>
            <person name="Felix C."/>
            <person name="Meneses R."/>
            <person name="Goncalves M.F.M."/>
            <person name="Tilleman L."/>
            <person name="Duarte A.S."/>
            <person name="Jorrin-Novo J.V."/>
            <person name="Van de Peer Y."/>
            <person name="Deforce D."/>
            <person name="Van Nieuwerburgh F."/>
            <person name="Esteves A.C."/>
            <person name="Alves A."/>
        </authorList>
    </citation>
    <scope>NUCLEOTIDE SEQUENCE [LARGE SCALE GENOMIC DNA]</scope>
    <source>
        <strain evidence="11 13">LA-SOL3</strain>
    </source>
</reference>
<comment type="subcellular location">
    <subcellularLocation>
        <location evidence="1">Endoplasmic reticulum membrane</location>
        <topology evidence="1">Multi-pass membrane protein</topology>
    </subcellularLocation>
</comment>
<comment type="caution">
    <text evidence="11">The sequence shown here is derived from an EMBL/GenBank/DDBJ whole genome shotgun (WGS) entry which is preliminary data.</text>
</comment>
<evidence type="ECO:0000256" key="3">
    <source>
        <dbReference type="ARBA" id="ARBA00022448"/>
    </source>
</evidence>
<dbReference type="EMBL" id="VCHE01000091">
    <property type="protein sequence ID" value="KAB2571858.1"/>
    <property type="molecule type" value="Genomic_DNA"/>
</dbReference>
<dbReference type="Pfam" id="PF08449">
    <property type="entry name" value="UAA"/>
    <property type="match status" value="1"/>
</dbReference>
<protein>
    <recommendedName>
        <fullName evidence="9">UDP-galactose transporter homolog 1</fullName>
    </recommendedName>
</protein>
<feature type="transmembrane region" description="Helical" evidence="10">
    <location>
        <begin position="127"/>
        <end position="149"/>
    </location>
</feature>
<dbReference type="InterPro" id="IPR037185">
    <property type="entry name" value="EmrE-like"/>
</dbReference>
<reference evidence="12" key="1">
    <citation type="submission" date="2016-08" db="EMBL/GenBank/DDBJ databases">
        <authorList>
            <person name="Yan J."/>
        </authorList>
    </citation>
    <scope>NUCLEOTIDE SEQUENCE</scope>
    <source>
        <strain evidence="12">CSS-01s</strain>
    </source>
</reference>
<feature type="transmembrane region" description="Helical" evidence="10">
    <location>
        <begin position="64"/>
        <end position="82"/>
    </location>
</feature>
<organism evidence="11 13">
    <name type="scientific">Lasiodiplodia theobromae</name>
    <dbReference type="NCBI Taxonomy" id="45133"/>
    <lineage>
        <taxon>Eukaryota</taxon>
        <taxon>Fungi</taxon>
        <taxon>Dikarya</taxon>
        <taxon>Ascomycota</taxon>
        <taxon>Pezizomycotina</taxon>
        <taxon>Dothideomycetes</taxon>
        <taxon>Dothideomycetes incertae sedis</taxon>
        <taxon>Botryosphaeriales</taxon>
        <taxon>Botryosphaeriaceae</taxon>
        <taxon>Lasiodiplodia</taxon>
    </lineage>
</organism>
<dbReference type="GO" id="GO:0005789">
    <property type="term" value="C:endoplasmic reticulum membrane"/>
    <property type="evidence" value="ECO:0007669"/>
    <property type="project" value="UniProtKB-SubCell"/>
</dbReference>
<evidence type="ECO:0000256" key="7">
    <source>
        <dbReference type="ARBA" id="ARBA00022989"/>
    </source>
</evidence>
<evidence type="ECO:0000256" key="2">
    <source>
        <dbReference type="ARBA" id="ARBA00010694"/>
    </source>
</evidence>
<evidence type="ECO:0000313" key="13">
    <source>
        <dbReference type="Proteomes" id="UP000325902"/>
    </source>
</evidence>
<dbReference type="PANTHER" id="PTHR10778:SF10">
    <property type="entry name" value="SOLUTE CARRIER FAMILY 35 MEMBER B1"/>
    <property type="match status" value="1"/>
</dbReference>
<evidence type="ECO:0000256" key="4">
    <source>
        <dbReference type="ARBA" id="ARBA00022597"/>
    </source>
</evidence>
<name>A0A5N5D2F2_9PEZI</name>
<evidence type="ECO:0000256" key="8">
    <source>
        <dbReference type="ARBA" id="ARBA00023136"/>
    </source>
</evidence>
<sequence length="344" mass="38302">MLNTSLASSVYQERVFTKPYPNTGHFRFPVVFNTIQSLFNAVAASIYLVLHARKSTAFKLEKPALASVAPLMFISWASNFGSQFGTASLRYVDYSALVVSKSCMLLPVVSLNVIFLRKRYPISRYALFLAVTLGLLLVTLESPFALAAIGSPSGSHRDHLFGLSLLLVNLFLEGSTYIVLEHVVSSPAIYGGLRGPQRMLAQNIVATLFTALYLVGVQFLPEAILPAMAHESRGELLMALRFVVQQPAVLYDIVGYAVLGAASQLLLFVAFPSFSSLVQMNIRVVRKTLSMLMSILWFQKTPTEWQWLGLVLVFGGSMVEGWLQRVEHLQQQEQEMEFREKKVL</sequence>
<evidence type="ECO:0000256" key="1">
    <source>
        <dbReference type="ARBA" id="ARBA00004477"/>
    </source>
</evidence>
<evidence type="ECO:0000256" key="6">
    <source>
        <dbReference type="ARBA" id="ARBA00022824"/>
    </source>
</evidence>
<dbReference type="InterPro" id="IPR013657">
    <property type="entry name" value="SCL35B1-4/HUT1"/>
</dbReference>
<dbReference type="AlphaFoldDB" id="A0A5N5D2F2"/>
<feature type="transmembrane region" description="Helical" evidence="10">
    <location>
        <begin position="30"/>
        <end position="52"/>
    </location>
</feature>
<keyword evidence="6" id="KW-0256">Endoplasmic reticulum</keyword>
<evidence type="ECO:0000256" key="9">
    <source>
        <dbReference type="ARBA" id="ARBA00041103"/>
    </source>
</evidence>
<dbReference type="SUPFAM" id="SSF103481">
    <property type="entry name" value="Multidrug resistance efflux transporter EmrE"/>
    <property type="match status" value="1"/>
</dbReference>
<keyword evidence="13" id="KW-1185">Reference proteome</keyword>
<dbReference type="GO" id="GO:0005459">
    <property type="term" value="F:UDP-galactose transmembrane transporter activity"/>
    <property type="evidence" value="ECO:0007669"/>
    <property type="project" value="TreeGrafter"/>
</dbReference>
<evidence type="ECO:0000313" key="11">
    <source>
        <dbReference type="EMBL" id="KAB2571858.1"/>
    </source>
</evidence>
<evidence type="ECO:0000256" key="5">
    <source>
        <dbReference type="ARBA" id="ARBA00022692"/>
    </source>
</evidence>
<evidence type="ECO:0000256" key="10">
    <source>
        <dbReference type="SAM" id="Phobius"/>
    </source>
</evidence>
<keyword evidence="5 10" id="KW-0812">Transmembrane</keyword>
<reference evidence="12" key="2">
    <citation type="journal article" date="2018" name="DNA Res.">
        <title>Comparative genome and transcriptome analyses reveal adaptations to opportunistic infections in woody plant degrading pathogens of Botryosphaeriaceae.</title>
        <authorList>
            <person name="Yan J.Y."/>
            <person name="Zhao W.S."/>
            <person name="Chen Z."/>
            <person name="Xing Q.K."/>
            <person name="Zhang W."/>
            <person name="Chethana K.W.T."/>
            <person name="Xue M.F."/>
            <person name="Xu J.P."/>
            <person name="Phillips A.J.L."/>
            <person name="Wang Y."/>
            <person name="Liu J.H."/>
            <person name="Liu M."/>
            <person name="Zhou Y."/>
            <person name="Jayawardena R.S."/>
            <person name="Manawasinghe I.S."/>
            <person name="Huang J.B."/>
            <person name="Qiao G.H."/>
            <person name="Fu C.Y."/>
            <person name="Guo F.F."/>
            <person name="Dissanayake A.J."/>
            <person name="Peng Y.L."/>
            <person name="Hyde K.D."/>
            <person name="Li X.H."/>
        </authorList>
    </citation>
    <scope>NUCLEOTIDE SEQUENCE</scope>
    <source>
        <strain evidence="12">CSS-01s</strain>
    </source>
</reference>
<feature type="transmembrane region" description="Helical" evidence="10">
    <location>
        <begin position="161"/>
        <end position="180"/>
    </location>
</feature>
<dbReference type="Proteomes" id="UP000627934">
    <property type="component" value="Unassembled WGS sequence"/>
</dbReference>
<dbReference type="Proteomes" id="UP000325902">
    <property type="component" value="Unassembled WGS sequence"/>
</dbReference>
<evidence type="ECO:0000313" key="12">
    <source>
        <dbReference type="EMBL" id="KAF9630149.1"/>
    </source>
</evidence>
<dbReference type="OrthoDB" id="1601at2759"/>
<feature type="transmembrane region" description="Helical" evidence="10">
    <location>
        <begin position="94"/>
        <end position="115"/>
    </location>
</feature>
<keyword evidence="8 10" id="KW-0472">Membrane</keyword>
<dbReference type="EMBL" id="MDYX01000037">
    <property type="protein sequence ID" value="KAF9630149.1"/>
    <property type="molecule type" value="Genomic_DNA"/>
</dbReference>
<accession>A0A5N5D2F2</accession>
<feature type="transmembrane region" description="Helical" evidence="10">
    <location>
        <begin position="200"/>
        <end position="220"/>
    </location>
</feature>
<feature type="transmembrane region" description="Helical" evidence="10">
    <location>
        <begin position="253"/>
        <end position="272"/>
    </location>
</feature>
<keyword evidence="3" id="KW-0813">Transport</keyword>
<proteinExistence type="inferred from homology"/>